<dbReference type="AlphaFoldDB" id="A0A3S0HZV1"/>
<dbReference type="Pfam" id="PF00497">
    <property type="entry name" value="SBP_bac_3"/>
    <property type="match status" value="1"/>
</dbReference>
<keyword evidence="3" id="KW-1185">Reference proteome</keyword>
<feature type="domain" description="Solute-binding protein family 3/N-terminal" evidence="1">
    <location>
        <begin position="86"/>
        <end position="297"/>
    </location>
</feature>
<dbReference type="EMBL" id="RXMA01000013">
    <property type="protein sequence ID" value="RTR18917.1"/>
    <property type="molecule type" value="Genomic_DNA"/>
</dbReference>
<name>A0A3S0HZV1_9PROT</name>
<proteinExistence type="predicted"/>
<dbReference type="Proteomes" id="UP000277007">
    <property type="component" value="Unassembled WGS sequence"/>
</dbReference>
<evidence type="ECO:0000313" key="3">
    <source>
        <dbReference type="Proteomes" id="UP000277007"/>
    </source>
</evidence>
<dbReference type="SUPFAM" id="SSF53850">
    <property type="entry name" value="Periplasmic binding protein-like II"/>
    <property type="match status" value="1"/>
</dbReference>
<accession>A0A3S0HZV1</accession>
<organism evidence="2 3">
    <name type="scientific">Azospirillum griseum</name>
    <dbReference type="NCBI Taxonomy" id="2496639"/>
    <lineage>
        <taxon>Bacteria</taxon>
        <taxon>Pseudomonadati</taxon>
        <taxon>Pseudomonadota</taxon>
        <taxon>Alphaproteobacteria</taxon>
        <taxon>Rhodospirillales</taxon>
        <taxon>Azospirillaceae</taxon>
        <taxon>Azospirillum</taxon>
    </lineage>
</organism>
<dbReference type="PANTHER" id="PTHR38834">
    <property type="entry name" value="PERIPLASMIC SUBSTRATE BINDING PROTEIN FAMILY 3"/>
    <property type="match status" value="1"/>
</dbReference>
<dbReference type="PANTHER" id="PTHR38834:SF3">
    <property type="entry name" value="SOLUTE-BINDING PROTEIN FAMILY 3_N-TERMINAL DOMAIN-CONTAINING PROTEIN"/>
    <property type="match status" value="1"/>
</dbReference>
<reference evidence="2 3" key="1">
    <citation type="submission" date="2018-12" db="EMBL/GenBank/DDBJ databases">
        <authorList>
            <person name="Yang Y."/>
        </authorList>
    </citation>
    <scope>NUCLEOTIDE SEQUENCE [LARGE SCALE GENOMIC DNA]</scope>
    <source>
        <strain evidence="2 3">L-25-5w-1</strain>
    </source>
</reference>
<dbReference type="InterPro" id="IPR001638">
    <property type="entry name" value="Solute-binding_3/MltF_N"/>
</dbReference>
<evidence type="ECO:0000313" key="2">
    <source>
        <dbReference type="EMBL" id="RTR18917.1"/>
    </source>
</evidence>
<comment type="caution">
    <text evidence="2">The sequence shown here is derived from an EMBL/GenBank/DDBJ whole genome shotgun (WGS) entry which is preliminary data.</text>
</comment>
<gene>
    <name evidence="2" type="ORF">EJ903_14880</name>
</gene>
<sequence length="298" mass="32563">MGWGGCWFRQRCELPPSNLTPKNHFSIRVVPTPSRSAIMDCSNHRVAISWPARAVRFLTTSCLAAGLLLVGGVGFAHAEPLRFVTSALPPLEINRNGEPDGAVLQVLRDLSATMGNPFTVEFLPFPRALAAPQEQPHVGFAGAVRNAEREVLFKWIGPLVYDSIVLVTKKGVRAAPATLSAARDWRIGALNGGNTAAVLKEAGLTNIQTQKDWETGARLLDADRIDAWAVSRLGGPYIYKALGFDPNSLDIGPEICRNDLYIAVSKTVPDDTIAAWQRAVDDMKNRGRIDEITRRFIP</sequence>
<dbReference type="Gene3D" id="3.40.190.10">
    <property type="entry name" value="Periplasmic binding protein-like II"/>
    <property type="match status" value="2"/>
</dbReference>
<protein>
    <submittedName>
        <fullName evidence="2">Transporter substrate-binding domain-containing protein</fullName>
    </submittedName>
</protein>
<evidence type="ECO:0000259" key="1">
    <source>
        <dbReference type="Pfam" id="PF00497"/>
    </source>
</evidence>